<comment type="caution">
    <text evidence="1">The sequence shown here is derived from an EMBL/GenBank/DDBJ whole genome shotgun (WGS) entry which is preliminary data.</text>
</comment>
<protein>
    <recommendedName>
        <fullName evidence="3">RNA-binding protein</fullName>
    </recommendedName>
</protein>
<evidence type="ECO:0008006" key="3">
    <source>
        <dbReference type="Google" id="ProtNLM"/>
    </source>
</evidence>
<dbReference type="RefSeq" id="WP_188709765.1">
    <property type="nucleotide sequence ID" value="NZ_BMIG01000016.1"/>
</dbReference>
<evidence type="ECO:0000313" key="1">
    <source>
        <dbReference type="EMBL" id="GGB10799.1"/>
    </source>
</evidence>
<accession>A0A916SQ16</accession>
<dbReference type="EMBL" id="BMIG01000016">
    <property type="protein sequence ID" value="GGB10799.1"/>
    <property type="molecule type" value="Genomic_DNA"/>
</dbReference>
<dbReference type="Proteomes" id="UP000620596">
    <property type="component" value="Unassembled WGS sequence"/>
</dbReference>
<reference evidence="1" key="2">
    <citation type="submission" date="2020-09" db="EMBL/GenBank/DDBJ databases">
        <authorList>
            <person name="Sun Q."/>
            <person name="Zhou Y."/>
        </authorList>
    </citation>
    <scope>NUCLEOTIDE SEQUENCE</scope>
    <source>
        <strain evidence="1">CGMCC 1.15322</strain>
    </source>
</reference>
<keyword evidence="2" id="KW-1185">Reference proteome</keyword>
<reference evidence="1" key="1">
    <citation type="journal article" date="2014" name="Int. J. Syst. Evol. Microbiol.">
        <title>Complete genome sequence of Corynebacterium casei LMG S-19264T (=DSM 44701T), isolated from a smear-ripened cheese.</title>
        <authorList>
            <consortium name="US DOE Joint Genome Institute (JGI-PGF)"/>
            <person name="Walter F."/>
            <person name="Albersmeier A."/>
            <person name="Kalinowski J."/>
            <person name="Ruckert C."/>
        </authorList>
    </citation>
    <scope>NUCLEOTIDE SEQUENCE</scope>
    <source>
        <strain evidence="1">CGMCC 1.15322</strain>
    </source>
</reference>
<sequence>MHHEFDQLKNFADISALKPALHTLCSRYGSVARLDILAASQAGKRQALCFLRMDSAEQEHQLMSELGVGRFGGDLVMIVDLQTPTNMGHPQQMAQPS</sequence>
<proteinExistence type="predicted"/>
<gene>
    <name evidence="1" type="ORF">GCM10011496_34680</name>
</gene>
<evidence type="ECO:0000313" key="2">
    <source>
        <dbReference type="Proteomes" id="UP000620596"/>
    </source>
</evidence>
<name>A0A916SQ16_9BURK</name>
<organism evidence="1 2">
    <name type="scientific">Polaromonas eurypsychrophila</name>
    <dbReference type="NCBI Taxonomy" id="1614635"/>
    <lineage>
        <taxon>Bacteria</taxon>
        <taxon>Pseudomonadati</taxon>
        <taxon>Pseudomonadota</taxon>
        <taxon>Betaproteobacteria</taxon>
        <taxon>Burkholderiales</taxon>
        <taxon>Comamonadaceae</taxon>
        <taxon>Polaromonas</taxon>
    </lineage>
</organism>
<dbReference type="AlphaFoldDB" id="A0A916SQ16"/>